<name>A0A7Y0MZQ8_VIBAL</name>
<proteinExistence type="predicted"/>
<dbReference type="EMBL" id="JABCMA010000039">
    <property type="protein sequence ID" value="NMR76260.1"/>
    <property type="molecule type" value="Genomic_DNA"/>
</dbReference>
<reference evidence="1 2" key="1">
    <citation type="submission" date="2020-04" db="EMBL/GenBank/DDBJ databases">
        <title>Whole-genome sequencing of Vibrio spp. from China reveals different genetic environments of blaCTX-M-14 among diverse lineages.</title>
        <authorList>
            <person name="Zheng Z."/>
            <person name="Ye L."/>
            <person name="Chen S."/>
        </authorList>
    </citation>
    <scope>NUCLEOTIDE SEQUENCE [LARGE SCALE GENOMIC DNA]</scope>
    <source>
        <strain evidence="1 2">Vb1636</strain>
    </source>
</reference>
<protein>
    <submittedName>
        <fullName evidence="1">Uncharacterized protein</fullName>
    </submittedName>
</protein>
<comment type="caution">
    <text evidence="1">The sequence shown here is derived from an EMBL/GenBank/DDBJ whole genome shotgun (WGS) entry which is preliminary data.</text>
</comment>
<organism evidence="1 2">
    <name type="scientific">Vibrio alginolyticus</name>
    <dbReference type="NCBI Taxonomy" id="663"/>
    <lineage>
        <taxon>Bacteria</taxon>
        <taxon>Pseudomonadati</taxon>
        <taxon>Pseudomonadota</taxon>
        <taxon>Gammaproteobacteria</taxon>
        <taxon>Vibrionales</taxon>
        <taxon>Vibrionaceae</taxon>
        <taxon>Vibrio</taxon>
    </lineage>
</organism>
<sequence>MLAEMPLSDYWRWIKRRKKNGFSFRNTEWLIQQLNANVLNASGRYSKPLTAEDFSLHPRSEKAQTPACEQSVLNQILSEQSSLSFPPAAE</sequence>
<dbReference type="AlphaFoldDB" id="A0A7Y0MZQ8"/>
<dbReference type="Proteomes" id="UP000565155">
    <property type="component" value="Unassembled WGS sequence"/>
</dbReference>
<gene>
    <name evidence="1" type="ORF">HKB35_21850</name>
</gene>
<accession>A0A7Y0MZQ8</accession>
<evidence type="ECO:0000313" key="1">
    <source>
        <dbReference type="EMBL" id="NMR76260.1"/>
    </source>
</evidence>
<evidence type="ECO:0000313" key="2">
    <source>
        <dbReference type="Proteomes" id="UP000565155"/>
    </source>
</evidence>